<evidence type="ECO:0000256" key="3">
    <source>
        <dbReference type="ARBA" id="ARBA00023125"/>
    </source>
</evidence>
<feature type="compositionally biased region" description="Basic and acidic residues" evidence="6">
    <location>
        <begin position="317"/>
        <end position="330"/>
    </location>
</feature>
<evidence type="ECO:0000313" key="8">
    <source>
        <dbReference type="EMBL" id="KAL0067885.1"/>
    </source>
</evidence>
<evidence type="ECO:0000256" key="1">
    <source>
        <dbReference type="ARBA" id="ARBA00004123"/>
    </source>
</evidence>
<organism evidence="8 9">
    <name type="scientific">Marasmius tenuissimus</name>
    <dbReference type="NCBI Taxonomy" id="585030"/>
    <lineage>
        <taxon>Eukaryota</taxon>
        <taxon>Fungi</taxon>
        <taxon>Dikarya</taxon>
        <taxon>Basidiomycota</taxon>
        <taxon>Agaricomycotina</taxon>
        <taxon>Agaricomycetes</taxon>
        <taxon>Agaricomycetidae</taxon>
        <taxon>Agaricales</taxon>
        <taxon>Marasmiineae</taxon>
        <taxon>Marasmiaceae</taxon>
        <taxon>Marasmius</taxon>
    </lineage>
</organism>
<dbReference type="SUPFAM" id="SSF47459">
    <property type="entry name" value="HLH, helix-loop-helix DNA-binding domain"/>
    <property type="match status" value="1"/>
</dbReference>
<proteinExistence type="predicted"/>
<gene>
    <name evidence="8" type="ORF">AAF712_005053</name>
</gene>
<keyword evidence="5" id="KW-0539">Nucleus</keyword>
<accession>A0ABR3A2X5</accession>
<evidence type="ECO:0000256" key="4">
    <source>
        <dbReference type="ARBA" id="ARBA00023163"/>
    </source>
</evidence>
<feature type="compositionally biased region" description="Acidic residues" evidence="6">
    <location>
        <begin position="398"/>
        <end position="409"/>
    </location>
</feature>
<feature type="compositionally biased region" description="Basic residues" evidence="6">
    <location>
        <begin position="114"/>
        <end position="123"/>
    </location>
</feature>
<reference evidence="8 9" key="1">
    <citation type="submission" date="2024-05" db="EMBL/GenBank/DDBJ databases">
        <title>A draft genome resource for the thread blight pathogen Marasmius tenuissimus strain MS-2.</title>
        <authorList>
            <person name="Yulfo-Soto G.E."/>
            <person name="Baruah I.K."/>
            <person name="Amoako-Attah I."/>
            <person name="Bukari Y."/>
            <person name="Meinhardt L.W."/>
            <person name="Bailey B.A."/>
            <person name="Cohen S.P."/>
        </authorList>
    </citation>
    <scope>NUCLEOTIDE SEQUENCE [LARGE SCALE GENOMIC DNA]</scope>
    <source>
        <strain evidence="8 9">MS-2</strain>
    </source>
</reference>
<evidence type="ECO:0000256" key="2">
    <source>
        <dbReference type="ARBA" id="ARBA00023015"/>
    </source>
</evidence>
<keyword evidence="2" id="KW-0805">Transcription regulation</keyword>
<dbReference type="PROSITE" id="PS50888">
    <property type="entry name" value="BHLH"/>
    <property type="match status" value="1"/>
</dbReference>
<feature type="compositionally biased region" description="Polar residues" evidence="6">
    <location>
        <begin position="84"/>
        <end position="100"/>
    </location>
</feature>
<name>A0ABR3A2X5_9AGAR</name>
<feature type="region of interest" description="Disordered" evidence="6">
    <location>
        <begin position="67"/>
        <end position="100"/>
    </location>
</feature>
<dbReference type="PANTHER" id="PTHR15741">
    <property type="entry name" value="BASIC HELIX-LOOP-HELIX ZIP TRANSCRIPTION FACTOR"/>
    <property type="match status" value="1"/>
</dbReference>
<feature type="region of interest" description="Disordered" evidence="6">
    <location>
        <begin position="114"/>
        <end position="268"/>
    </location>
</feature>
<evidence type="ECO:0000256" key="5">
    <source>
        <dbReference type="ARBA" id="ARBA00023242"/>
    </source>
</evidence>
<comment type="caution">
    <text evidence="8">The sequence shown here is derived from an EMBL/GenBank/DDBJ whole genome shotgun (WGS) entry which is preliminary data.</text>
</comment>
<dbReference type="InterPro" id="IPR011598">
    <property type="entry name" value="bHLH_dom"/>
</dbReference>
<feature type="region of interest" description="Disordered" evidence="6">
    <location>
        <begin position="364"/>
        <end position="409"/>
    </location>
</feature>
<dbReference type="Proteomes" id="UP001437256">
    <property type="component" value="Unassembled WGS sequence"/>
</dbReference>
<feature type="region of interest" description="Disordered" evidence="6">
    <location>
        <begin position="297"/>
        <end position="330"/>
    </location>
</feature>
<keyword evidence="4" id="KW-0804">Transcription</keyword>
<evidence type="ECO:0000256" key="6">
    <source>
        <dbReference type="SAM" id="MobiDB-lite"/>
    </source>
</evidence>
<feature type="compositionally biased region" description="Low complexity" evidence="6">
    <location>
        <begin position="67"/>
        <end position="83"/>
    </location>
</feature>
<keyword evidence="3" id="KW-0238">DNA-binding</keyword>
<evidence type="ECO:0000259" key="7">
    <source>
        <dbReference type="PROSITE" id="PS50888"/>
    </source>
</evidence>
<dbReference type="PANTHER" id="PTHR15741:SF27">
    <property type="entry name" value="TRANSCRIPTION FACTOR AP-4"/>
    <property type="match status" value="1"/>
</dbReference>
<comment type="subcellular location">
    <subcellularLocation>
        <location evidence="1">Nucleus</location>
    </subcellularLocation>
</comment>
<dbReference type="Gene3D" id="4.10.280.10">
    <property type="entry name" value="Helix-loop-helix DNA-binding domain"/>
    <property type="match status" value="1"/>
</dbReference>
<dbReference type="EMBL" id="JBBXMP010000022">
    <property type="protein sequence ID" value="KAL0067885.1"/>
    <property type="molecule type" value="Genomic_DNA"/>
</dbReference>
<feature type="compositionally biased region" description="Low complexity" evidence="6">
    <location>
        <begin position="184"/>
        <end position="193"/>
    </location>
</feature>
<feature type="compositionally biased region" description="Polar residues" evidence="6">
    <location>
        <begin position="126"/>
        <end position="135"/>
    </location>
</feature>
<feature type="domain" description="BHLH" evidence="7">
    <location>
        <begin position="255"/>
        <end position="350"/>
    </location>
</feature>
<feature type="compositionally biased region" description="Polar residues" evidence="6">
    <location>
        <begin position="209"/>
        <end position="262"/>
    </location>
</feature>
<keyword evidence="9" id="KW-1185">Reference proteome</keyword>
<dbReference type="InterPro" id="IPR052207">
    <property type="entry name" value="Max-like/E-box_TFs"/>
</dbReference>
<protein>
    <recommendedName>
        <fullName evidence="7">BHLH domain-containing protein</fullName>
    </recommendedName>
</protein>
<evidence type="ECO:0000313" key="9">
    <source>
        <dbReference type="Proteomes" id="UP001437256"/>
    </source>
</evidence>
<sequence>MSDLLTPAESHEFHSFLSSIDYGSSNDTRSLPSTEWASYTNEGINIPALPQGKGREALAKATKDLMSLDSSSWGPSSSTPTGMNNYQHSNGSFNLDTGSSQYDYEASQNALYHHHQHEAHHHQSQNSTSNVAFTSHTKHSPLPPPLLGHTHSDPTHLISPGHVQAIAPMHTMGGASPPISLSYSTSNNGVNGPSSPPAPSPSTSDSIRGATSSENGNVNNKRPLETQSYTATNKRARQSHSNDIVTKSTLLSPSQKKANHIQSEQKRRANIRRGYEALCETVPALRDAIRQEEEAHQVNGVNGTKGPAKPKRTRGKGKVDEGTGEKIDGRAGPRSENIVLGKTIDYINDLLKDREALLARLDRAKSSLGPNHPSCASTDSAMPLWERQWNGGSGKDADAEEEEEEEEEE</sequence>
<dbReference type="InterPro" id="IPR036638">
    <property type="entry name" value="HLH_DNA-bd_sf"/>
</dbReference>